<evidence type="ECO:0000259" key="4">
    <source>
        <dbReference type="PROSITE" id="PS50206"/>
    </source>
</evidence>
<dbReference type="InterPro" id="IPR015424">
    <property type="entry name" value="PyrdxlP-dep_Trfase"/>
</dbReference>
<keyword evidence="5" id="KW-0032">Aminotransferase</keyword>
<dbReference type="Gene3D" id="3.90.1150.10">
    <property type="entry name" value="Aspartate Aminotransferase, domain 1"/>
    <property type="match status" value="1"/>
</dbReference>
<feature type="domain" description="Rhodanese" evidence="4">
    <location>
        <begin position="115"/>
        <end position="166"/>
    </location>
</feature>
<sequence>MDHARVPERDDLAIRTAASAAFHERARRSAPLGVIGGGRYWRPYPLAIARAEGARLWDIDGNEYIDYHASFGPSVLGQNHPEVREAVIEAMSRGVLFALPHEAEIALCERVIECVPSAEKVILTCAGTEATYHAVRVARAFTGRERIVKFEGHYHGWHDAVQQSLKPTMDVAGPPEAPHTVPVSAGTPAAVTALTTVLRWNDAAALEAYLAQAGDEVACVVLEPISHACGVLLPQPGFLARVRELCDRHGVVLIFDEMITGFRHALGGCQELYGVTPDLTTFGKAVANGFPVSGLAGRADIMGLMEPEGPVSYSGTFNGELVCVAAALKTLEILEREPVHERLFAVGDRLAAEINAEAGRLGLPAQCINFGSMWCVYFTDREIVDYRDIAAFAVSKDTGIDAEFQGHMLGNGIYMQPFYANRCFTSYAHTDADIDRTIEVVGEFLRTRGADIHRAYEEAYG</sequence>
<evidence type="ECO:0000256" key="1">
    <source>
        <dbReference type="ARBA" id="ARBA00001933"/>
    </source>
</evidence>
<proteinExistence type="inferred from homology"/>
<keyword evidence="2 3" id="KW-0663">Pyridoxal phosphate</keyword>
<dbReference type="Gene3D" id="3.40.640.10">
    <property type="entry name" value="Type I PLP-dependent aspartate aminotransferase-like (Major domain)"/>
    <property type="match status" value="1"/>
</dbReference>
<name>A0ABY5PDW3_9ACTN</name>
<dbReference type="RefSeq" id="WP_353863336.1">
    <property type="nucleotide sequence ID" value="NZ_CP088295.1"/>
</dbReference>
<dbReference type="EMBL" id="CP088295">
    <property type="protein sequence ID" value="UUY02813.1"/>
    <property type="molecule type" value="Genomic_DNA"/>
</dbReference>
<comment type="similarity">
    <text evidence="3">Belongs to the class-III pyridoxal-phosphate-dependent aminotransferase family.</text>
</comment>
<dbReference type="InterPro" id="IPR005814">
    <property type="entry name" value="Aminotrans_3"/>
</dbReference>
<comment type="cofactor">
    <cofactor evidence="1">
        <name>pyridoxal 5'-phosphate</name>
        <dbReference type="ChEBI" id="CHEBI:597326"/>
    </cofactor>
</comment>
<organism evidence="5 6">
    <name type="scientific">Svornostia abyssi</name>
    <dbReference type="NCBI Taxonomy" id="2898438"/>
    <lineage>
        <taxon>Bacteria</taxon>
        <taxon>Bacillati</taxon>
        <taxon>Actinomycetota</taxon>
        <taxon>Thermoleophilia</taxon>
        <taxon>Solirubrobacterales</taxon>
        <taxon>Baekduiaceae</taxon>
        <taxon>Svornostia</taxon>
    </lineage>
</organism>
<reference evidence="6" key="1">
    <citation type="submission" date="2021-11" db="EMBL/GenBank/DDBJ databases">
        <title>Cultivation dependent microbiological survey of springs from the worlds oldest radium mine currently devoted to the extraction of radon-saturated water.</title>
        <authorList>
            <person name="Kapinusova G."/>
            <person name="Smrhova T."/>
            <person name="Strejcek M."/>
            <person name="Suman J."/>
            <person name="Jani K."/>
            <person name="Pajer P."/>
            <person name="Uhlik O."/>
        </authorList>
    </citation>
    <scope>NUCLEOTIDE SEQUENCE [LARGE SCALE GENOMIC DNA]</scope>
    <source>
        <strain evidence="6">J379</strain>
    </source>
</reference>
<keyword evidence="6" id="KW-1185">Reference proteome</keyword>
<dbReference type="CDD" id="cd00610">
    <property type="entry name" value="OAT_like"/>
    <property type="match status" value="1"/>
</dbReference>
<dbReference type="InterPro" id="IPR015421">
    <property type="entry name" value="PyrdxlP-dep_Trfase_major"/>
</dbReference>
<dbReference type="InterPro" id="IPR015422">
    <property type="entry name" value="PyrdxlP-dep_Trfase_small"/>
</dbReference>
<evidence type="ECO:0000256" key="3">
    <source>
        <dbReference type="RuleBase" id="RU003560"/>
    </source>
</evidence>
<accession>A0ABY5PDW3</accession>
<dbReference type="SUPFAM" id="SSF53383">
    <property type="entry name" value="PLP-dependent transferases"/>
    <property type="match status" value="1"/>
</dbReference>
<protein>
    <submittedName>
        <fullName evidence="5">Aspartate aminotransferase family protein</fullName>
    </submittedName>
</protein>
<evidence type="ECO:0000313" key="6">
    <source>
        <dbReference type="Proteomes" id="UP001058860"/>
    </source>
</evidence>
<keyword evidence="5" id="KW-0808">Transferase</keyword>
<dbReference type="GO" id="GO:0008483">
    <property type="term" value="F:transaminase activity"/>
    <property type="evidence" value="ECO:0007669"/>
    <property type="project" value="UniProtKB-KW"/>
</dbReference>
<dbReference type="InterPro" id="IPR001763">
    <property type="entry name" value="Rhodanese-like_dom"/>
</dbReference>
<dbReference type="NCBIfam" id="NF000818">
    <property type="entry name" value="PRK00062.1"/>
    <property type="match status" value="1"/>
</dbReference>
<dbReference type="Pfam" id="PF00202">
    <property type="entry name" value="Aminotran_3"/>
    <property type="match status" value="1"/>
</dbReference>
<dbReference type="Proteomes" id="UP001058860">
    <property type="component" value="Chromosome"/>
</dbReference>
<dbReference type="PANTHER" id="PTHR43713:SF3">
    <property type="entry name" value="GLUTAMATE-1-SEMIALDEHYDE 2,1-AMINOMUTASE 1, CHLOROPLASTIC-RELATED"/>
    <property type="match status" value="1"/>
</dbReference>
<evidence type="ECO:0000313" key="5">
    <source>
        <dbReference type="EMBL" id="UUY02813.1"/>
    </source>
</evidence>
<evidence type="ECO:0000256" key="2">
    <source>
        <dbReference type="ARBA" id="ARBA00022898"/>
    </source>
</evidence>
<dbReference type="PANTHER" id="PTHR43713">
    <property type="entry name" value="GLUTAMATE-1-SEMIALDEHYDE 2,1-AMINOMUTASE"/>
    <property type="match status" value="1"/>
</dbReference>
<dbReference type="PROSITE" id="PS50206">
    <property type="entry name" value="RHODANESE_3"/>
    <property type="match status" value="1"/>
</dbReference>
<gene>
    <name evidence="5" type="ORF">LRS13_19315</name>
</gene>